<gene>
    <name evidence="3" type="ORF">PCAMFM013_S024g000101</name>
</gene>
<protein>
    <submittedName>
        <fullName evidence="3">Str. FM013</fullName>
    </submittedName>
</protein>
<evidence type="ECO:0000256" key="2">
    <source>
        <dbReference type="SAM" id="SignalP"/>
    </source>
</evidence>
<dbReference type="Proteomes" id="UP000053732">
    <property type="component" value="Unassembled WGS sequence"/>
</dbReference>
<name>A0A0G4PP08_PENC3</name>
<dbReference type="EMBL" id="HG793157">
    <property type="protein sequence ID" value="CRL27846.1"/>
    <property type="molecule type" value="Genomic_DNA"/>
</dbReference>
<sequence>MHFNILLTLSTLTALSSNAAAQPPFRFPDSLIAASSQGVPSIQIPCPSSLIPGPSSTPVPTLVRRQATPTAFPSPTPVLPTPVSHIAPSKTPSTPIGVPHASVSPL</sequence>
<feature type="signal peptide" evidence="2">
    <location>
        <begin position="1"/>
        <end position="21"/>
    </location>
</feature>
<reference evidence="3 4" key="1">
    <citation type="journal article" date="2014" name="Nat. Commun.">
        <title>Multiple recent horizontal transfers of a large genomic region in cheese making fungi.</title>
        <authorList>
            <person name="Cheeseman K."/>
            <person name="Ropars J."/>
            <person name="Renault P."/>
            <person name="Dupont J."/>
            <person name="Gouzy J."/>
            <person name="Branca A."/>
            <person name="Abraham A.L."/>
            <person name="Ceppi M."/>
            <person name="Conseiller E."/>
            <person name="Debuchy R."/>
            <person name="Malagnac F."/>
            <person name="Goarin A."/>
            <person name="Silar P."/>
            <person name="Lacoste S."/>
            <person name="Sallet E."/>
            <person name="Bensimon A."/>
            <person name="Giraud T."/>
            <person name="Brygoo Y."/>
        </authorList>
    </citation>
    <scope>NUCLEOTIDE SEQUENCE [LARGE SCALE GENOMIC DNA]</scope>
    <source>
        <strain evidence="4">FM 013</strain>
    </source>
</reference>
<accession>A0A0G4PP08</accession>
<evidence type="ECO:0000313" key="3">
    <source>
        <dbReference type="EMBL" id="CRL27846.1"/>
    </source>
</evidence>
<feature type="region of interest" description="Disordered" evidence="1">
    <location>
        <begin position="68"/>
        <end position="106"/>
    </location>
</feature>
<dbReference type="AlphaFoldDB" id="A0A0G4PP08"/>
<feature type="chain" id="PRO_5005195834" evidence="2">
    <location>
        <begin position="22"/>
        <end position="106"/>
    </location>
</feature>
<organism evidence="3 4">
    <name type="scientific">Penicillium camemberti (strain FM 013)</name>
    <dbReference type="NCBI Taxonomy" id="1429867"/>
    <lineage>
        <taxon>Eukaryota</taxon>
        <taxon>Fungi</taxon>
        <taxon>Dikarya</taxon>
        <taxon>Ascomycota</taxon>
        <taxon>Pezizomycotina</taxon>
        <taxon>Eurotiomycetes</taxon>
        <taxon>Eurotiomycetidae</taxon>
        <taxon>Eurotiales</taxon>
        <taxon>Aspergillaceae</taxon>
        <taxon>Penicillium</taxon>
    </lineage>
</organism>
<evidence type="ECO:0000313" key="4">
    <source>
        <dbReference type="Proteomes" id="UP000053732"/>
    </source>
</evidence>
<proteinExistence type="predicted"/>
<evidence type="ECO:0000256" key="1">
    <source>
        <dbReference type="SAM" id="MobiDB-lite"/>
    </source>
</evidence>
<keyword evidence="4" id="KW-1185">Reference proteome</keyword>
<keyword evidence="2" id="KW-0732">Signal</keyword>